<evidence type="ECO:0000256" key="1">
    <source>
        <dbReference type="SAM" id="MobiDB-lite"/>
    </source>
</evidence>
<reference evidence="3 4" key="1">
    <citation type="journal article" date="2018" name="Cell">
        <title>The Chara Genome: Secondary Complexity and Implications for Plant Terrestrialization.</title>
        <authorList>
            <person name="Nishiyama T."/>
            <person name="Sakayama H."/>
            <person name="Vries J.D."/>
            <person name="Buschmann H."/>
            <person name="Saint-Marcoux D."/>
            <person name="Ullrich K.K."/>
            <person name="Haas F.B."/>
            <person name="Vanderstraeten L."/>
            <person name="Becker D."/>
            <person name="Lang D."/>
            <person name="Vosolsobe S."/>
            <person name="Rombauts S."/>
            <person name="Wilhelmsson P.K.I."/>
            <person name="Janitza P."/>
            <person name="Kern R."/>
            <person name="Heyl A."/>
            <person name="Rumpler F."/>
            <person name="Villalobos L.I.A.C."/>
            <person name="Clay J.M."/>
            <person name="Skokan R."/>
            <person name="Toyoda A."/>
            <person name="Suzuki Y."/>
            <person name="Kagoshima H."/>
            <person name="Schijlen E."/>
            <person name="Tajeshwar N."/>
            <person name="Catarino B."/>
            <person name="Hetherington A.J."/>
            <person name="Saltykova A."/>
            <person name="Bonnot C."/>
            <person name="Breuninger H."/>
            <person name="Symeonidi A."/>
            <person name="Radhakrishnan G.V."/>
            <person name="Van Nieuwerburgh F."/>
            <person name="Deforce D."/>
            <person name="Chang C."/>
            <person name="Karol K.G."/>
            <person name="Hedrich R."/>
            <person name="Ulvskov P."/>
            <person name="Glockner G."/>
            <person name="Delwiche C.F."/>
            <person name="Petrasek J."/>
            <person name="Van de Peer Y."/>
            <person name="Friml J."/>
            <person name="Beilby M."/>
            <person name="Dolan L."/>
            <person name="Kohara Y."/>
            <person name="Sugano S."/>
            <person name="Fujiyama A."/>
            <person name="Delaux P.-M."/>
            <person name="Quint M."/>
            <person name="TheiBen G."/>
            <person name="Hagemann M."/>
            <person name="Harholt J."/>
            <person name="Dunand C."/>
            <person name="Zachgo S."/>
            <person name="Langdale J."/>
            <person name="Maumus F."/>
            <person name="Straeten D.V.D."/>
            <person name="Gould S.B."/>
            <person name="Rensing S.A."/>
        </authorList>
    </citation>
    <scope>NUCLEOTIDE SEQUENCE [LARGE SCALE GENOMIC DNA]</scope>
    <source>
        <strain evidence="3 4">S276</strain>
    </source>
</reference>
<feature type="compositionally biased region" description="Acidic residues" evidence="1">
    <location>
        <begin position="139"/>
        <end position="158"/>
    </location>
</feature>
<keyword evidence="2" id="KW-0472">Membrane</keyword>
<evidence type="ECO:0000256" key="2">
    <source>
        <dbReference type="SAM" id="Phobius"/>
    </source>
</evidence>
<dbReference type="Proteomes" id="UP000265515">
    <property type="component" value="Unassembled WGS sequence"/>
</dbReference>
<dbReference type="AlphaFoldDB" id="A0A388KKD3"/>
<dbReference type="EMBL" id="BFEA01000131">
    <property type="protein sequence ID" value="GBG70486.1"/>
    <property type="molecule type" value="Genomic_DNA"/>
</dbReference>
<keyword evidence="2" id="KW-1133">Transmembrane helix</keyword>
<protein>
    <submittedName>
        <fullName evidence="3">Uncharacterized protein</fullName>
    </submittedName>
</protein>
<keyword evidence="4" id="KW-1185">Reference proteome</keyword>
<feature type="region of interest" description="Disordered" evidence="1">
    <location>
        <begin position="133"/>
        <end position="162"/>
    </location>
</feature>
<feature type="transmembrane region" description="Helical" evidence="2">
    <location>
        <begin position="33"/>
        <end position="54"/>
    </location>
</feature>
<accession>A0A388KKD3</accession>
<dbReference type="Gramene" id="GBG70486">
    <property type="protein sequence ID" value="GBG70486"/>
    <property type="gene ID" value="CBR_g6615"/>
</dbReference>
<keyword evidence="2" id="KW-0812">Transmembrane</keyword>
<evidence type="ECO:0000313" key="4">
    <source>
        <dbReference type="Proteomes" id="UP000265515"/>
    </source>
</evidence>
<evidence type="ECO:0000313" key="3">
    <source>
        <dbReference type="EMBL" id="GBG70486.1"/>
    </source>
</evidence>
<feature type="transmembrane region" description="Helical" evidence="2">
    <location>
        <begin position="104"/>
        <end position="123"/>
    </location>
</feature>
<feature type="transmembrane region" description="Helical" evidence="2">
    <location>
        <begin position="61"/>
        <end position="92"/>
    </location>
</feature>
<name>A0A388KKD3_CHABU</name>
<comment type="caution">
    <text evidence="3">The sequence shown here is derived from an EMBL/GenBank/DDBJ whole genome shotgun (WGS) entry which is preliminary data.</text>
</comment>
<gene>
    <name evidence="3" type="ORF">CBR_g6615</name>
</gene>
<sequence>MHLKQLDGIWKDEVARTGIMEEYVSKQANEEHLMPVMGAVMMLAVIVMVIVVAVEATVEAAVVAVSAAVAMPAAVAAVAAMVAVLMVVMVALPLLQGKGHNIGGIFRLVLFGQNLAFIVSRYVQDLSNYMSRRRAPAATDDDDGEEEEEEEEEEEDQDKEMSWAIWKPRLDEVGVKSTD</sequence>
<organism evidence="3 4">
    <name type="scientific">Chara braunii</name>
    <name type="common">Braun's stonewort</name>
    <dbReference type="NCBI Taxonomy" id="69332"/>
    <lineage>
        <taxon>Eukaryota</taxon>
        <taxon>Viridiplantae</taxon>
        <taxon>Streptophyta</taxon>
        <taxon>Charophyceae</taxon>
        <taxon>Charales</taxon>
        <taxon>Characeae</taxon>
        <taxon>Chara</taxon>
    </lineage>
</organism>
<proteinExistence type="predicted"/>